<feature type="transmembrane region" description="Helical" evidence="1">
    <location>
        <begin position="174"/>
        <end position="196"/>
    </location>
</feature>
<feature type="transmembrane region" description="Helical" evidence="1">
    <location>
        <begin position="28"/>
        <end position="48"/>
    </location>
</feature>
<feature type="transmembrane region" description="Helical" evidence="1">
    <location>
        <begin position="109"/>
        <end position="133"/>
    </location>
</feature>
<dbReference type="GeneID" id="29672757"/>
<feature type="transmembrane region" description="Helical" evidence="1">
    <location>
        <begin position="145"/>
        <end position="168"/>
    </location>
</feature>
<organism evidence="2 3">
    <name type="scientific">Ureaplasma parvum serovar 3 (strain ATCC 27815 / 27 / NCTC 11736)</name>
    <dbReference type="NCBI Taxonomy" id="505682"/>
    <lineage>
        <taxon>Bacteria</taxon>
        <taxon>Bacillati</taxon>
        <taxon>Mycoplasmatota</taxon>
        <taxon>Mycoplasmoidales</taxon>
        <taxon>Mycoplasmoidaceae</taxon>
        <taxon>Ureaplasma</taxon>
    </lineage>
</organism>
<keyword evidence="1" id="KW-1133">Transmembrane helix</keyword>
<name>A0A2C9DY94_UREP2</name>
<feature type="transmembrane region" description="Helical" evidence="1">
    <location>
        <begin position="55"/>
        <end position="76"/>
    </location>
</feature>
<dbReference type="RefSeq" id="WP_006689010.1">
    <property type="nucleotide sequence ID" value="NC_010503.1"/>
</dbReference>
<evidence type="ECO:0000313" key="3">
    <source>
        <dbReference type="Proteomes" id="UP000002162"/>
    </source>
</evidence>
<dbReference type="HOGENOM" id="CLU_029433_1_0_14"/>
<evidence type="ECO:0000256" key="1">
    <source>
        <dbReference type="SAM" id="Phobius"/>
    </source>
</evidence>
<gene>
    <name evidence="2" type="ordered locus">UPA3_0093</name>
</gene>
<reference evidence="2 3" key="1">
    <citation type="submission" date="2008-02" db="EMBL/GenBank/DDBJ databases">
        <title>Genome sequence of Ureaplasma parvum serovar 3.</title>
        <authorList>
            <person name="Methe B.A."/>
            <person name="Glass J."/>
            <person name="Waites K."/>
            <person name="Shrivastava S."/>
        </authorList>
    </citation>
    <scope>NUCLEOTIDE SEQUENCE [LARGE SCALE GENOMIC DNA]</scope>
    <source>
        <strain evidence="3">ATCC 27815 / 27 / NCTC 11736</strain>
    </source>
</reference>
<proteinExistence type="predicted"/>
<keyword evidence="1" id="KW-0472">Membrane</keyword>
<accession>A0A2C9DY94</accession>
<protein>
    <submittedName>
        <fullName evidence="2">Putative membrane protein</fullName>
    </submittedName>
</protein>
<feature type="transmembrane region" description="Helical" evidence="1">
    <location>
        <begin position="569"/>
        <end position="589"/>
    </location>
</feature>
<keyword evidence="1" id="KW-0812">Transmembrane</keyword>
<dbReference type="KEGG" id="upa:UPA3_0093"/>
<dbReference type="Proteomes" id="UP000002162">
    <property type="component" value="Chromosome"/>
</dbReference>
<feature type="transmembrane region" description="Helical" evidence="1">
    <location>
        <begin position="5"/>
        <end position="22"/>
    </location>
</feature>
<evidence type="ECO:0000313" key="2">
    <source>
        <dbReference type="EMBL" id="ACA32838.1"/>
    </source>
</evidence>
<dbReference type="AlphaFoldDB" id="A0A2C9DY94"/>
<dbReference type="EMBL" id="CP000942">
    <property type="protein sequence ID" value="ACA32838.1"/>
    <property type="molecule type" value="Genomic_DNA"/>
</dbReference>
<sequence>MNKKINLNSSLAYIGFLTRLIIVKKTTYLLPIITLLITLIIGIVVGCVVKQKTQFLIISYVMIMFNLLMTTIFASLKALNIFKDFSEDGIDILVISKPISRKNIVWSKIFFFVLTGIVWSLVSFLGLLIFYLISFNFAKNVNYYWILSYISPFICYLIFGLITSLLALKLNAKISILIPFVSFIPLLTIGIIANLVSQVQSQAFLRLLKQKSTNNIEAFYLNNNLDQYYLINTGFFNHKFNENQNLEIMNAYLKTRSLATFWQVSSWILPVYQLADVFNKSDYEPFSDFIKNQVDQILYANNLASKQFNYQLEKNSNSLINFSINNDKSFLIPSLLKNDSQNLINNNLNQEVIYAIDNWKDQTIEYQKNSYTQLSSDDIVGSLKWMIIKEVLNVRSFNTYANNLFKTLDQKANQKQILDLISNSVQKFDFNKWNDENADLFKKDFNKLLIKSKTEQQIYLAVSLIYYLYFNPHYTNLLKILLVDHQNNLQYKTQLKINLNNKNYLIGGFKSYLLHQILPQENDDGIDELKKDKKIRYRYSLEQGGNYLFDYVQQNYSFKRKQQIVYKEAYCVIWLILIFSLLIGTYYGYKRKDYR</sequence>